<evidence type="ECO:0000313" key="2">
    <source>
        <dbReference type="EMBL" id="KAG4419537.1"/>
    </source>
</evidence>
<keyword evidence="3" id="KW-1185">Reference proteome</keyword>
<sequence>MPRITLLSPLQSLIILASSFLNMTLAIAVAVAVPSTTHLNIEAAALPPSVSGTSWTNSQVCSEGCRKPCFDYGYCSSCDSLTGYEQANDLVPTDNSSATQTGAASVCARPRSFPIEGERRVW</sequence>
<dbReference type="AlphaFoldDB" id="A0A8H7THY7"/>
<accession>A0A8H7THY7</accession>
<dbReference type="EMBL" id="JAFJYH010000103">
    <property type="protein sequence ID" value="KAG4419537.1"/>
    <property type="molecule type" value="Genomic_DNA"/>
</dbReference>
<reference evidence="2" key="1">
    <citation type="submission" date="2021-02" db="EMBL/GenBank/DDBJ databases">
        <title>Genome sequence Cadophora malorum strain M34.</title>
        <authorList>
            <person name="Stefanovic E."/>
            <person name="Vu D."/>
            <person name="Scully C."/>
            <person name="Dijksterhuis J."/>
            <person name="Roader J."/>
            <person name="Houbraken J."/>
        </authorList>
    </citation>
    <scope>NUCLEOTIDE SEQUENCE</scope>
    <source>
        <strain evidence="2">M34</strain>
    </source>
</reference>
<keyword evidence="1" id="KW-0732">Signal</keyword>
<dbReference type="Proteomes" id="UP000664132">
    <property type="component" value="Unassembled WGS sequence"/>
</dbReference>
<name>A0A8H7THY7_9HELO</name>
<comment type="caution">
    <text evidence="2">The sequence shown here is derived from an EMBL/GenBank/DDBJ whole genome shotgun (WGS) entry which is preliminary data.</text>
</comment>
<evidence type="ECO:0000313" key="3">
    <source>
        <dbReference type="Proteomes" id="UP000664132"/>
    </source>
</evidence>
<protein>
    <submittedName>
        <fullName evidence="2">Uncharacterized protein</fullName>
    </submittedName>
</protein>
<gene>
    <name evidence="2" type="ORF">IFR04_007331</name>
</gene>
<organism evidence="2 3">
    <name type="scientific">Cadophora malorum</name>
    <dbReference type="NCBI Taxonomy" id="108018"/>
    <lineage>
        <taxon>Eukaryota</taxon>
        <taxon>Fungi</taxon>
        <taxon>Dikarya</taxon>
        <taxon>Ascomycota</taxon>
        <taxon>Pezizomycotina</taxon>
        <taxon>Leotiomycetes</taxon>
        <taxon>Helotiales</taxon>
        <taxon>Ploettnerulaceae</taxon>
        <taxon>Cadophora</taxon>
    </lineage>
</organism>
<dbReference type="OrthoDB" id="3600039at2759"/>
<feature type="chain" id="PRO_5034671483" evidence="1">
    <location>
        <begin position="27"/>
        <end position="122"/>
    </location>
</feature>
<proteinExistence type="predicted"/>
<feature type="signal peptide" evidence="1">
    <location>
        <begin position="1"/>
        <end position="26"/>
    </location>
</feature>
<evidence type="ECO:0000256" key="1">
    <source>
        <dbReference type="SAM" id="SignalP"/>
    </source>
</evidence>